<comment type="similarity">
    <text evidence="1">Belongs to the UPF0111 family.</text>
</comment>
<organism evidence="2 3">
    <name type="scientific">Candidatus Roizmanbacteria bacterium RIFCSPLOWO2_01_FULL_44_13</name>
    <dbReference type="NCBI Taxonomy" id="1802069"/>
    <lineage>
        <taxon>Bacteria</taxon>
        <taxon>Candidatus Roizmaniibacteriota</taxon>
    </lineage>
</organism>
<dbReference type="PANTHER" id="PTHR37298">
    <property type="entry name" value="UPF0111 PROTEIN YKAA"/>
    <property type="match status" value="1"/>
</dbReference>
<dbReference type="Proteomes" id="UP000178857">
    <property type="component" value="Unassembled WGS sequence"/>
</dbReference>
<dbReference type="AlphaFoldDB" id="A0A1F7JB35"/>
<proteinExistence type="inferred from homology"/>
<evidence type="ECO:0000313" key="3">
    <source>
        <dbReference type="Proteomes" id="UP000178857"/>
    </source>
</evidence>
<sequence length="207" mass="24533">MRFFPKETNFFLLFEDYARVIEASGQLLLQLNKKANRNGELVKKARRLELKADDICHTIYQETNTSFITPIDREDIYLLARTLDNIVDLIENIISNINVYGIKKLEPNFKKFIDLQALTTKHLAQLINLLKDKEKHLPEIKKLIIKINYFENQGDELIREEFRLLFSDHKNPVEIIKWMDLFENIESVLDECEEVSYLVEDIIIKNF</sequence>
<dbReference type="InterPro" id="IPR038078">
    <property type="entry name" value="PhoU-like_sf"/>
</dbReference>
<accession>A0A1F7JB35</accession>
<dbReference type="Pfam" id="PF01865">
    <property type="entry name" value="PhoU_div"/>
    <property type="match status" value="1"/>
</dbReference>
<reference evidence="2 3" key="1">
    <citation type="journal article" date="2016" name="Nat. Commun.">
        <title>Thousands of microbial genomes shed light on interconnected biogeochemical processes in an aquifer system.</title>
        <authorList>
            <person name="Anantharaman K."/>
            <person name="Brown C.T."/>
            <person name="Hug L.A."/>
            <person name="Sharon I."/>
            <person name="Castelle C.J."/>
            <person name="Probst A.J."/>
            <person name="Thomas B.C."/>
            <person name="Singh A."/>
            <person name="Wilkins M.J."/>
            <person name="Karaoz U."/>
            <person name="Brodie E.L."/>
            <person name="Williams K.H."/>
            <person name="Hubbard S.S."/>
            <person name="Banfield J.F."/>
        </authorList>
    </citation>
    <scope>NUCLEOTIDE SEQUENCE [LARGE SCALE GENOMIC DNA]</scope>
</reference>
<name>A0A1F7JB35_9BACT</name>
<protein>
    <recommendedName>
        <fullName evidence="4">Phosphate transport regulator</fullName>
    </recommendedName>
</protein>
<dbReference type="InterPro" id="IPR052912">
    <property type="entry name" value="UPF0111_domain"/>
</dbReference>
<dbReference type="Gene3D" id="1.20.58.220">
    <property type="entry name" value="Phosphate transport system protein phou homolog 2, domain 2"/>
    <property type="match status" value="1"/>
</dbReference>
<evidence type="ECO:0000256" key="1">
    <source>
        <dbReference type="ARBA" id="ARBA00008591"/>
    </source>
</evidence>
<dbReference type="STRING" id="1802069.A2970_01295"/>
<evidence type="ECO:0000313" key="2">
    <source>
        <dbReference type="EMBL" id="OGK52827.1"/>
    </source>
</evidence>
<dbReference type="EMBL" id="MGAT01000014">
    <property type="protein sequence ID" value="OGK52827.1"/>
    <property type="molecule type" value="Genomic_DNA"/>
</dbReference>
<evidence type="ECO:0008006" key="4">
    <source>
        <dbReference type="Google" id="ProtNLM"/>
    </source>
</evidence>
<gene>
    <name evidence="2" type="ORF">A2970_01295</name>
</gene>
<comment type="caution">
    <text evidence="2">The sequence shown here is derived from an EMBL/GenBank/DDBJ whole genome shotgun (WGS) entry which is preliminary data.</text>
</comment>
<dbReference type="PANTHER" id="PTHR37298:SF1">
    <property type="entry name" value="UPF0111 PROTEIN YKAA"/>
    <property type="match status" value="1"/>
</dbReference>
<dbReference type="SUPFAM" id="SSF109755">
    <property type="entry name" value="PhoU-like"/>
    <property type="match status" value="1"/>
</dbReference>
<dbReference type="InterPro" id="IPR018445">
    <property type="entry name" value="Put_Phosphate_transp_reg"/>
</dbReference>